<dbReference type="GeneID" id="19950769"/>
<dbReference type="InParanoid" id="T0QFC3"/>
<name>T0QFC3_SAPDV</name>
<dbReference type="EMBL" id="JH767164">
    <property type="protein sequence ID" value="EQC32295.1"/>
    <property type="molecule type" value="Genomic_DNA"/>
</dbReference>
<gene>
    <name evidence="1" type="ORF">SDRG_10042</name>
</gene>
<dbReference type="Proteomes" id="UP000030762">
    <property type="component" value="Unassembled WGS sequence"/>
</dbReference>
<protein>
    <submittedName>
        <fullName evidence="1">Uncharacterized protein</fullName>
    </submittedName>
</protein>
<sequence>MREDPFADAFERAAVSDPNALVTPHERSTFLTDLHARGLLPDAYLHKIQALWDKERVSVAFEHFQALLARALGDASADEAAAAITTEISNKLAFLCHLVQSWDTASFGEPEKAALVAYTTKLATEHAAAEDKVERLVATMAAELGAHQHKALVHCPIEAHPQYGTTPRFHETKHPTTYQAAHSTQLEKIARSRDFHSLRMHAQSESVANTFGVLDERWATRLQLYLQSYERSTSSGRTSGRLEVVAVPTTAVLLESVARLDRLAAVHYEMGRSRFFRSFYGTDMDTSAHFTFYYFEYVQVVSLSSLLLRHGCLALTSHLFKYLGHTLLYACVDLVEQCNHRLETDRMTWHHVLLAPDDLRLYWATLPLGDALDPCARDPRARQDDDREVGLLAFFAACVRQLLLPTTIPRPSSATSQRRLFEFPRLLHANDVVRTPSGHPIVTVGVADSFELCFCTDDDDERWACYAFETVGGSSPLLAPLEDTNARNTFAYCATTAGDMLLAFETLGRNERRTMTVHIRVHAERLDSVVEEIIAACTTSPPTLSLQQLLLHPLFTGWDDEQVMLDYDAQFR</sequence>
<evidence type="ECO:0000313" key="2">
    <source>
        <dbReference type="Proteomes" id="UP000030762"/>
    </source>
</evidence>
<dbReference type="OrthoDB" id="10470993at2759"/>
<dbReference type="AlphaFoldDB" id="T0QFC3"/>
<organism evidence="1 2">
    <name type="scientific">Saprolegnia diclina (strain VS20)</name>
    <dbReference type="NCBI Taxonomy" id="1156394"/>
    <lineage>
        <taxon>Eukaryota</taxon>
        <taxon>Sar</taxon>
        <taxon>Stramenopiles</taxon>
        <taxon>Oomycota</taxon>
        <taxon>Saprolegniomycetes</taxon>
        <taxon>Saprolegniales</taxon>
        <taxon>Saprolegniaceae</taxon>
        <taxon>Saprolegnia</taxon>
    </lineage>
</organism>
<dbReference type="VEuPathDB" id="FungiDB:SDRG_10042"/>
<proteinExistence type="predicted"/>
<dbReference type="RefSeq" id="XP_008614236.1">
    <property type="nucleotide sequence ID" value="XM_008616014.1"/>
</dbReference>
<evidence type="ECO:0000313" key="1">
    <source>
        <dbReference type="EMBL" id="EQC32295.1"/>
    </source>
</evidence>
<keyword evidence="2" id="KW-1185">Reference proteome</keyword>
<accession>T0QFC3</accession>
<dbReference type="OMA" id="FAYCATT"/>
<reference evidence="1 2" key="1">
    <citation type="submission" date="2012-04" db="EMBL/GenBank/DDBJ databases">
        <title>The Genome Sequence of Saprolegnia declina VS20.</title>
        <authorList>
            <consortium name="The Broad Institute Genome Sequencing Platform"/>
            <person name="Russ C."/>
            <person name="Nusbaum C."/>
            <person name="Tyler B."/>
            <person name="van West P."/>
            <person name="Dieguez-Uribeondo J."/>
            <person name="de Bruijn I."/>
            <person name="Tripathy S."/>
            <person name="Jiang R."/>
            <person name="Young S.K."/>
            <person name="Zeng Q."/>
            <person name="Gargeya S."/>
            <person name="Fitzgerald M."/>
            <person name="Haas B."/>
            <person name="Abouelleil A."/>
            <person name="Alvarado L."/>
            <person name="Arachchi H.M."/>
            <person name="Berlin A."/>
            <person name="Chapman S.B."/>
            <person name="Goldberg J."/>
            <person name="Griggs A."/>
            <person name="Gujja S."/>
            <person name="Hansen M."/>
            <person name="Howarth C."/>
            <person name="Imamovic A."/>
            <person name="Larimer J."/>
            <person name="McCowen C."/>
            <person name="Montmayeur A."/>
            <person name="Murphy C."/>
            <person name="Neiman D."/>
            <person name="Pearson M."/>
            <person name="Priest M."/>
            <person name="Roberts A."/>
            <person name="Saif S."/>
            <person name="Shea T."/>
            <person name="Sisk P."/>
            <person name="Sykes S."/>
            <person name="Wortman J."/>
            <person name="Nusbaum C."/>
            <person name="Birren B."/>
        </authorList>
    </citation>
    <scope>NUCLEOTIDE SEQUENCE [LARGE SCALE GENOMIC DNA]</scope>
    <source>
        <strain evidence="1 2">VS20</strain>
    </source>
</reference>